<reference evidence="1 2" key="2">
    <citation type="submission" date="2020-03" db="EMBL/GenBank/DDBJ databases">
        <authorList>
            <person name="Ichikawa N."/>
            <person name="Kimura A."/>
            <person name="Kitahashi Y."/>
            <person name="Uohara A."/>
        </authorList>
    </citation>
    <scope>NUCLEOTIDE SEQUENCE [LARGE SCALE GENOMIC DNA]</scope>
    <source>
        <strain evidence="1 2">NBRC 108638</strain>
    </source>
</reference>
<accession>A0A6V8LB47</accession>
<dbReference type="RefSeq" id="WP_173079178.1">
    <property type="nucleotide sequence ID" value="NZ_BAABJB010000013.1"/>
</dbReference>
<evidence type="ECO:0000313" key="2">
    <source>
        <dbReference type="Proteomes" id="UP000482960"/>
    </source>
</evidence>
<evidence type="ECO:0000313" key="1">
    <source>
        <dbReference type="EMBL" id="GFJ92248.1"/>
    </source>
</evidence>
<dbReference type="Proteomes" id="UP000482960">
    <property type="component" value="Unassembled WGS sequence"/>
</dbReference>
<dbReference type="AlphaFoldDB" id="A0A6V8LB47"/>
<sequence>MTSRPDRLSSALAALGEQDPFAYAIREALSHPAREAVRQRLVIEMVAQLHDALSDYMMSEKEAYETFVRTVLLLSVFLPEGRKQ</sequence>
<reference evidence="1 2" key="1">
    <citation type="submission" date="2020-03" db="EMBL/GenBank/DDBJ databases">
        <title>Whole genome shotgun sequence of Phytohabitans rumicis NBRC 108638.</title>
        <authorList>
            <person name="Komaki H."/>
            <person name="Tamura T."/>
        </authorList>
    </citation>
    <scope>NUCLEOTIDE SEQUENCE [LARGE SCALE GENOMIC DNA]</scope>
    <source>
        <strain evidence="1 2">NBRC 108638</strain>
    </source>
</reference>
<dbReference type="EMBL" id="BLPG01000001">
    <property type="protein sequence ID" value="GFJ92248.1"/>
    <property type="molecule type" value="Genomic_DNA"/>
</dbReference>
<organism evidence="1 2">
    <name type="scientific">Phytohabitans rumicis</name>
    <dbReference type="NCBI Taxonomy" id="1076125"/>
    <lineage>
        <taxon>Bacteria</taxon>
        <taxon>Bacillati</taxon>
        <taxon>Actinomycetota</taxon>
        <taxon>Actinomycetes</taxon>
        <taxon>Micromonosporales</taxon>
        <taxon>Micromonosporaceae</taxon>
    </lineage>
</organism>
<gene>
    <name evidence="1" type="ORF">Prum_058900</name>
</gene>
<protein>
    <submittedName>
        <fullName evidence="1">Uncharacterized protein</fullName>
    </submittedName>
</protein>
<comment type="caution">
    <text evidence="1">The sequence shown here is derived from an EMBL/GenBank/DDBJ whole genome shotgun (WGS) entry which is preliminary data.</text>
</comment>
<keyword evidence="2" id="KW-1185">Reference proteome</keyword>
<name>A0A6V8LB47_9ACTN</name>
<proteinExistence type="predicted"/>